<comment type="caution">
    <text evidence="1">The sequence shown here is derived from an EMBL/GenBank/DDBJ whole genome shotgun (WGS) entry which is preliminary data.</text>
</comment>
<protein>
    <submittedName>
        <fullName evidence="1">Uncharacterized protein</fullName>
    </submittedName>
</protein>
<proteinExistence type="predicted"/>
<sequence>MHTGARASIHNSSLSSPACGLPSMLGVRIAGFRPVGAASGHLSASHGTGDEERRSHAKSTIELATFMVRPVMSCDGEIACLPLRGKPLDATAPAFAIAIRSA</sequence>
<reference evidence="1 2" key="1">
    <citation type="submission" date="2015-11" db="EMBL/GenBank/DDBJ databases">
        <title>Expanding the genomic diversity of Burkholderia species for the development of highly accurate diagnostics.</title>
        <authorList>
            <person name="Sahl J."/>
            <person name="Keim P."/>
            <person name="Wagner D."/>
        </authorList>
    </citation>
    <scope>NUCLEOTIDE SEQUENCE [LARGE SCALE GENOMIC DNA]</scope>
    <source>
        <strain evidence="1 2">MSMB2167WGS</strain>
    </source>
</reference>
<dbReference type="Proteomes" id="UP000062998">
    <property type="component" value="Unassembled WGS sequence"/>
</dbReference>
<name>A0A107E7G6_9BURK</name>
<accession>A0A107E7G6</accession>
<evidence type="ECO:0000313" key="1">
    <source>
        <dbReference type="EMBL" id="KWD97532.1"/>
    </source>
</evidence>
<organism evidence="1 2">
    <name type="scientific">Burkholderia ubonensis</name>
    <dbReference type="NCBI Taxonomy" id="101571"/>
    <lineage>
        <taxon>Bacteria</taxon>
        <taxon>Pseudomonadati</taxon>
        <taxon>Pseudomonadota</taxon>
        <taxon>Betaproteobacteria</taxon>
        <taxon>Burkholderiales</taxon>
        <taxon>Burkholderiaceae</taxon>
        <taxon>Burkholderia</taxon>
        <taxon>Burkholderia cepacia complex</taxon>
    </lineage>
</organism>
<dbReference type="RefSeq" id="WP_059993567.1">
    <property type="nucleotide sequence ID" value="NZ_LPCX01000032.1"/>
</dbReference>
<dbReference type="AlphaFoldDB" id="A0A107E7G6"/>
<dbReference type="EMBL" id="LPIX01000083">
    <property type="protein sequence ID" value="KWD97532.1"/>
    <property type="molecule type" value="Genomic_DNA"/>
</dbReference>
<dbReference type="OrthoDB" id="9027978at2"/>
<evidence type="ECO:0000313" key="2">
    <source>
        <dbReference type="Proteomes" id="UP000062998"/>
    </source>
</evidence>
<gene>
    <name evidence="1" type="ORF">WL73_21440</name>
</gene>